<dbReference type="Pfam" id="PF02779">
    <property type="entry name" value="Transket_pyr"/>
    <property type="match status" value="1"/>
</dbReference>
<dbReference type="AlphaFoldDB" id="A0A1M6S8J5"/>
<evidence type="ECO:0000256" key="3">
    <source>
        <dbReference type="ARBA" id="ARBA00023052"/>
    </source>
</evidence>
<dbReference type="SUPFAM" id="SSF52922">
    <property type="entry name" value="TK C-terminal domain-like"/>
    <property type="match status" value="1"/>
</dbReference>
<dbReference type="PANTHER" id="PTHR43257">
    <property type="entry name" value="PYRUVATE DEHYDROGENASE E1 COMPONENT BETA SUBUNIT"/>
    <property type="match status" value="1"/>
</dbReference>
<dbReference type="FunFam" id="3.40.50.920:FF:000001">
    <property type="entry name" value="Pyruvate dehydrogenase E1 beta subunit"/>
    <property type="match status" value="1"/>
</dbReference>
<evidence type="ECO:0000313" key="6">
    <source>
        <dbReference type="Proteomes" id="UP000184016"/>
    </source>
</evidence>
<keyword evidence="2" id="KW-0560">Oxidoreductase</keyword>
<organism evidence="5 6">
    <name type="scientific">Alicyclobacillus tolerans</name>
    <dbReference type="NCBI Taxonomy" id="90970"/>
    <lineage>
        <taxon>Bacteria</taxon>
        <taxon>Bacillati</taxon>
        <taxon>Bacillota</taxon>
        <taxon>Bacilli</taxon>
        <taxon>Bacillales</taxon>
        <taxon>Alicyclobacillaceae</taxon>
        <taxon>Alicyclobacillus</taxon>
    </lineage>
</organism>
<dbReference type="SMART" id="SM00861">
    <property type="entry name" value="Transket_pyr"/>
    <property type="match status" value="1"/>
</dbReference>
<dbReference type="InterPro" id="IPR033248">
    <property type="entry name" value="Transketolase_C"/>
</dbReference>
<dbReference type="NCBIfam" id="NF006667">
    <property type="entry name" value="PRK09212.1"/>
    <property type="match status" value="1"/>
</dbReference>
<dbReference type="Pfam" id="PF02780">
    <property type="entry name" value="Transketolase_C"/>
    <property type="match status" value="1"/>
</dbReference>
<dbReference type="EMBL" id="FRAF01000013">
    <property type="protein sequence ID" value="SHK41025.1"/>
    <property type="molecule type" value="Genomic_DNA"/>
</dbReference>
<dbReference type="InterPro" id="IPR009014">
    <property type="entry name" value="Transketo_C/PFOR_II"/>
</dbReference>
<keyword evidence="6" id="KW-1185">Reference proteome</keyword>
<evidence type="ECO:0000313" key="5">
    <source>
        <dbReference type="EMBL" id="SHK41025.1"/>
    </source>
</evidence>
<dbReference type="GO" id="GO:0016491">
    <property type="term" value="F:oxidoreductase activity"/>
    <property type="evidence" value="ECO:0007669"/>
    <property type="project" value="UniProtKB-KW"/>
</dbReference>
<sequence>MAVKQFIEAIHDALQEEMSRDERVFVLGEDVGLRGGVFRVTAGLIEQFGEQRVLDTPLAESAIVGVSIGAAANGLRPVAEIQFADFIMPAVNQILSEAARIRYRSNGDWDCPIVIRAPFGGGVHGALYHSQSVEALFTHTPGLKVVIPSTPSDAKGLLISAIRDPDPVLFFEHKRLYRLVKEEVPEEAYTTPIGKAAVRREGDDITVISYGLALHFALQAAEQLAAEGISAHVLDLRTLRPLDEEAILEAASRTGKVLIVHEDNKVCGVGAEVSALIAEHCLFELDAPIARLCGPEVPAMPFNGNLEREYMLSPAKIADAMRKLAKF</sequence>
<reference evidence="6" key="1">
    <citation type="submission" date="2016-11" db="EMBL/GenBank/DDBJ databases">
        <authorList>
            <person name="Varghese N."/>
            <person name="Submissions S."/>
        </authorList>
    </citation>
    <scope>NUCLEOTIDE SEQUENCE [LARGE SCALE GENOMIC DNA]</scope>
    <source>
        <strain evidence="6">USBA-503</strain>
    </source>
</reference>
<gene>
    <name evidence="5" type="ORF">SAMN05443507_11361</name>
</gene>
<evidence type="ECO:0000256" key="1">
    <source>
        <dbReference type="ARBA" id="ARBA00001964"/>
    </source>
</evidence>
<evidence type="ECO:0000259" key="4">
    <source>
        <dbReference type="SMART" id="SM00861"/>
    </source>
</evidence>
<dbReference type="STRING" id="1830138.SAMN05443507_11361"/>
<dbReference type="SUPFAM" id="SSF52518">
    <property type="entry name" value="Thiamin diphosphate-binding fold (THDP-binding)"/>
    <property type="match status" value="1"/>
</dbReference>
<name>A0A1M6S8J5_9BACL</name>
<dbReference type="InterPro" id="IPR005475">
    <property type="entry name" value="Transketolase-like_Pyr-bd"/>
</dbReference>
<dbReference type="Gene3D" id="3.40.50.970">
    <property type="match status" value="1"/>
</dbReference>
<comment type="cofactor">
    <cofactor evidence="1">
        <name>thiamine diphosphate</name>
        <dbReference type="ChEBI" id="CHEBI:58937"/>
    </cofactor>
</comment>
<accession>A0A1M6S8J5</accession>
<dbReference type="PANTHER" id="PTHR43257:SF2">
    <property type="entry name" value="PYRUVATE DEHYDROGENASE E1 COMPONENT SUBUNIT BETA"/>
    <property type="match status" value="1"/>
</dbReference>
<dbReference type="Gene3D" id="3.40.50.920">
    <property type="match status" value="1"/>
</dbReference>
<dbReference type="OrthoDB" id="9771835at2"/>
<protein>
    <submittedName>
        <fullName evidence="5">Branched-chain alpha-keto acid dehydrogenase E1 component</fullName>
    </submittedName>
</protein>
<proteinExistence type="predicted"/>
<dbReference type="FunFam" id="3.40.50.970:FF:000001">
    <property type="entry name" value="Pyruvate dehydrogenase E1 beta subunit"/>
    <property type="match status" value="1"/>
</dbReference>
<dbReference type="Proteomes" id="UP000184016">
    <property type="component" value="Unassembled WGS sequence"/>
</dbReference>
<keyword evidence="3" id="KW-0786">Thiamine pyrophosphate</keyword>
<evidence type="ECO:0000256" key="2">
    <source>
        <dbReference type="ARBA" id="ARBA00023002"/>
    </source>
</evidence>
<dbReference type="RefSeq" id="WP_072874219.1">
    <property type="nucleotide sequence ID" value="NZ_FRAF01000013.1"/>
</dbReference>
<feature type="domain" description="Transketolase-like pyrimidine-binding" evidence="4">
    <location>
        <begin position="4"/>
        <end position="179"/>
    </location>
</feature>
<dbReference type="InterPro" id="IPR029061">
    <property type="entry name" value="THDP-binding"/>
</dbReference>
<dbReference type="CDD" id="cd07036">
    <property type="entry name" value="TPP_PYR_E1-PDHc-beta_like"/>
    <property type="match status" value="1"/>
</dbReference>